<comment type="caution">
    <text evidence="2">The sequence shown here is derived from an EMBL/GenBank/DDBJ whole genome shotgun (WGS) entry which is preliminary data.</text>
</comment>
<gene>
    <name evidence="2" type="ORF">KME07_15065</name>
</gene>
<feature type="transmembrane region" description="Helical" evidence="1">
    <location>
        <begin position="57"/>
        <end position="77"/>
    </location>
</feature>
<evidence type="ECO:0000313" key="3">
    <source>
        <dbReference type="Proteomes" id="UP000707356"/>
    </source>
</evidence>
<dbReference type="Proteomes" id="UP000707356">
    <property type="component" value="Unassembled WGS sequence"/>
</dbReference>
<feature type="transmembrane region" description="Helical" evidence="1">
    <location>
        <begin position="25"/>
        <end position="45"/>
    </location>
</feature>
<evidence type="ECO:0008006" key="4">
    <source>
        <dbReference type="Google" id="ProtNLM"/>
    </source>
</evidence>
<keyword evidence="1" id="KW-0472">Membrane</keyword>
<proteinExistence type="predicted"/>
<sequence length="132" mass="14607">MSNPESDSDPAPNLDPYKESDLERLQIFVALIPVVGFLPALWTLYRQQGSPAVRNASRLAVTLTMVWLLGYLLLGAAAKLSADSTSSVLSLLILSSLLTSGYFLTNLWLMLRFWQRKAVRLPGISQLGDRLD</sequence>
<evidence type="ECO:0000256" key="1">
    <source>
        <dbReference type="SAM" id="Phobius"/>
    </source>
</evidence>
<evidence type="ECO:0000313" key="2">
    <source>
        <dbReference type="EMBL" id="MBW4466743.1"/>
    </source>
</evidence>
<organism evidence="2 3">
    <name type="scientific">Pegethrix bostrychoides GSE-TBD4-15B</name>
    <dbReference type="NCBI Taxonomy" id="2839662"/>
    <lineage>
        <taxon>Bacteria</taxon>
        <taxon>Bacillati</taxon>
        <taxon>Cyanobacteriota</taxon>
        <taxon>Cyanophyceae</taxon>
        <taxon>Oculatellales</taxon>
        <taxon>Oculatellaceae</taxon>
        <taxon>Pegethrix</taxon>
    </lineage>
</organism>
<accession>A0A951PD13</accession>
<name>A0A951PD13_9CYAN</name>
<keyword evidence="1" id="KW-0812">Transmembrane</keyword>
<feature type="transmembrane region" description="Helical" evidence="1">
    <location>
        <begin position="89"/>
        <end position="111"/>
    </location>
</feature>
<reference evidence="2" key="1">
    <citation type="submission" date="2021-05" db="EMBL/GenBank/DDBJ databases">
        <authorList>
            <person name="Pietrasiak N."/>
            <person name="Ward R."/>
            <person name="Stajich J.E."/>
            <person name="Kurbessoian T."/>
        </authorList>
    </citation>
    <scope>NUCLEOTIDE SEQUENCE</scope>
    <source>
        <strain evidence="2">GSE-TBD4-15B</strain>
    </source>
</reference>
<reference evidence="2" key="2">
    <citation type="journal article" date="2022" name="Microbiol. Resour. Announc.">
        <title>Metagenome Sequencing to Explore Phylogenomics of Terrestrial Cyanobacteria.</title>
        <authorList>
            <person name="Ward R.D."/>
            <person name="Stajich J.E."/>
            <person name="Johansen J.R."/>
            <person name="Huntemann M."/>
            <person name="Clum A."/>
            <person name="Foster B."/>
            <person name="Foster B."/>
            <person name="Roux S."/>
            <person name="Palaniappan K."/>
            <person name="Varghese N."/>
            <person name="Mukherjee S."/>
            <person name="Reddy T.B.K."/>
            <person name="Daum C."/>
            <person name="Copeland A."/>
            <person name="Chen I.A."/>
            <person name="Ivanova N.N."/>
            <person name="Kyrpides N.C."/>
            <person name="Shapiro N."/>
            <person name="Eloe-Fadrosh E.A."/>
            <person name="Pietrasiak N."/>
        </authorList>
    </citation>
    <scope>NUCLEOTIDE SEQUENCE</scope>
    <source>
        <strain evidence="2">GSE-TBD4-15B</strain>
    </source>
</reference>
<protein>
    <recommendedName>
        <fullName evidence="4">DUF4870 domain-containing protein</fullName>
    </recommendedName>
</protein>
<keyword evidence="1" id="KW-1133">Transmembrane helix</keyword>
<dbReference type="AlphaFoldDB" id="A0A951PD13"/>
<dbReference type="EMBL" id="JAHHHV010000070">
    <property type="protein sequence ID" value="MBW4466743.1"/>
    <property type="molecule type" value="Genomic_DNA"/>
</dbReference>